<evidence type="ECO:0000256" key="2">
    <source>
        <dbReference type="ARBA" id="ARBA00015978"/>
    </source>
</evidence>
<keyword evidence="10" id="KW-0812">Transmembrane</keyword>
<dbReference type="AlphaFoldDB" id="A0A1H3YKP3"/>
<evidence type="ECO:0000256" key="8">
    <source>
        <dbReference type="ARBA" id="ARBA00023004"/>
    </source>
</evidence>
<evidence type="ECO:0000256" key="10">
    <source>
        <dbReference type="SAM" id="Phobius"/>
    </source>
</evidence>
<feature type="compositionally biased region" description="Pro residues" evidence="9">
    <location>
        <begin position="161"/>
        <end position="175"/>
    </location>
</feature>
<evidence type="ECO:0000313" key="12">
    <source>
        <dbReference type="Proteomes" id="UP000199041"/>
    </source>
</evidence>
<dbReference type="InterPro" id="IPR036280">
    <property type="entry name" value="Multihaem_cyt_sf"/>
</dbReference>
<evidence type="ECO:0000256" key="9">
    <source>
        <dbReference type="SAM" id="MobiDB-lite"/>
    </source>
</evidence>
<evidence type="ECO:0000256" key="6">
    <source>
        <dbReference type="ARBA" id="ARBA00022723"/>
    </source>
</evidence>
<dbReference type="SUPFAM" id="SSF48695">
    <property type="entry name" value="Multiheme cytochromes"/>
    <property type="match status" value="1"/>
</dbReference>
<dbReference type="GO" id="GO:0019684">
    <property type="term" value="P:photosynthesis, light reaction"/>
    <property type="evidence" value="ECO:0007669"/>
    <property type="project" value="InterPro"/>
</dbReference>
<keyword evidence="12" id="KW-1185">Reference proteome</keyword>
<gene>
    <name evidence="11" type="ORF">SAMN05192529_108114</name>
</gene>
<keyword evidence="8" id="KW-0408">Iron</keyword>
<dbReference type="Pfam" id="PF02276">
    <property type="entry name" value="CytoC_RC"/>
    <property type="match status" value="1"/>
</dbReference>
<feature type="region of interest" description="Disordered" evidence="9">
    <location>
        <begin position="130"/>
        <end position="175"/>
    </location>
</feature>
<dbReference type="GO" id="GO:0005506">
    <property type="term" value="F:iron ion binding"/>
    <property type="evidence" value="ECO:0007669"/>
    <property type="project" value="InterPro"/>
</dbReference>
<dbReference type="InterPro" id="IPR023119">
    <property type="entry name" value="Multihaem_cyt_PRC_cyt_su-like"/>
</dbReference>
<protein>
    <recommendedName>
        <fullName evidence="2">Photosynthetic reaction center cytochrome c subunit</fullName>
    </recommendedName>
</protein>
<name>A0A1H3YKP3_9BACT</name>
<keyword evidence="3" id="KW-0813">Transport</keyword>
<evidence type="ECO:0000256" key="5">
    <source>
        <dbReference type="ARBA" id="ARBA00022617"/>
    </source>
</evidence>
<evidence type="ECO:0000256" key="4">
    <source>
        <dbReference type="ARBA" id="ARBA00022531"/>
    </source>
</evidence>
<keyword evidence="4" id="KW-0602">Photosynthesis</keyword>
<keyword evidence="10" id="KW-0472">Membrane</keyword>
<keyword evidence="5" id="KW-0349">Heme</keyword>
<evidence type="ECO:0000256" key="1">
    <source>
        <dbReference type="ARBA" id="ARBA00003196"/>
    </source>
</evidence>
<reference evidence="11 12" key="1">
    <citation type="submission" date="2016-10" db="EMBL/GenBank/DDBJ databases">
        <authorList>
            <person name="de Groot N.N."/>
        </authorList>
    </citation>
    <scope>NUCLEOTIDE SEQUENCE [LARGE SCALE GENOMIC DNA]</scope>
    <source>
        <strain evidence="11 12">Vu-144</strain>
    </source>
</reference>
<accession>A0A1H3YKP3</accession>
<keyword evidence="10" id="KW-1133">Transmembrane helix</keyword>
<dbReference type="InterPro" id="IPR003158">
    <property type="entry name" value="Photosyn_RC_cyt_c-su"/>
</dbReference>
<organism evidence="11 12">
    <name type="scientific">Arachidicoccus rhizosphaerae</name>
    <dbReference type="NCBI Taxonomy" id="551991"/>
    <lineage>
        <taxon>Bacteria</taxon>
        <taxon>Pseudomonadati</taxon>
        <taxon>Bacteroidota</taxon>
        <taxon>Chitinophagia</taxon>
        <taxon>Chitinophagales</taxon>
        <taxon>Chitinophagaceae</taxon>
        <taxon>Arachidicoccus</taxon>
    </lineage>
</organism>
<proteinExistence type="predicted"/>
<evidence type="ECO:0000256" key="7">
    <source>
        <dbReference type="ARBA" id="ARBA00022982"/>
    </source>
</evidence>
<dbReference type="RefSeq" id="WP_211481800.1">
    <property type="nucleotide sequence ID" value="NZ_FNQY01000008.1"/>
</dbReference>
<dbReference type="NCBIfam" id="NF033196">
    <property type="entry name" value="c_type_nonphoto"/>
    <property type="match status" value="1"/>
</dbReference>
<dbReference type="Proteomes" id="UP000199041">
    <property type="component" value="Unassembled WGS sequence"/>
</dbReference>
<keyword evidence="6" id="KW-0479">Metal-binding</keyword>
<dbReference type="GO" id="GO:0020037">
    <property type="term" value="F:heme binding"/>
    <property type="evidence" value="ECO:0007669"/>
    <property type="project" value="InterPro"/>
</dbReference>
<feature type="transmembrane region" description="Helical" evidence="10">
    <location>
        <begin position="12"/>
        <end position="30"/>
    </location>
</feature>
<dbReference type="EMBL" id="FNQY01000008">
    <property type="protein sequence ID" value="SEA11538.1"/>
    <property type="molecule type" value="Genomic_DNA"/>
</dbReference>
<sequence length="175" mass="19310">MLKIKANKNKGSVLVILGALFIGVLMSFSFTQPKHNFKVLPQDITRDSLMGIMHGFNKALGVKCDFCHAKSKLDSTKLDFASDELKHKEFARHMMEMTASINKDYFNFRNSSRPDTIQVVTCVTCHHGSKHPVSSMEDMGPDHFKKMGPGMRPAGKDGAPGMPPPPPPPVNQKAS</sequence>
<dbReference type="GO" id="GO:0009055">
    <property type="term" value="F:electron transfer activity"/>
    <property type="evidence" value="ECO:0007669"/>
    <property type="project" value="InterPro"/>
</dbReference>
<evidence type="ECO:0000256" key="3">
    <source>
        <dbReference type="ARBA" id="ARBA00022448"/>
    </source>
</evidence>
<dbReference type="Gene3D" id="1.10.468.10">
    <property type="entry name" value="Photosynthetic Reaction Center, subunit C, domain 2"/>
    <property type="match status" value="1"/>
</dbReference>
<dbReference type="GO" id="GO:0030077">
    <property type="term" value="C:plasma membrane light-harvesting complex"/>
    <property type="evidence" value="ECO:0007669"/>
    <property type="project" value="InterPro"/>
</dbReference>
<evidence type="ECO:0000313" key="11">
    <source>
        <dbReference type="EMBL" id="SEA11538.1"/>
    </source>
</evidence>
<comment type="function">
    <text evidence="1">The reaction center of purple bacteria contains a tightly bound cytochrome molecule which re-reduces the photo oxidized primary electron donor.</text>
</comment>
<keyword evidence="7" id="KW-0249">Electron transport</keyword>
<dbReference type="STRING" id="551991.SAMN05192529_108114"/>